<evidence type="ECO:0000313" key="2">
    <source>
        <dbReference type="Proteomes" id="UP000605970"/>
    </source>
</evidence>
<dbReference type="EMBL" id="JABEBT010000045">
    <property type="protein sequence ID" value="KAF7635271.1"/>
    <property type="molecule type" value="Genomic_DNA"/>
</dbReference>
<name>A0A8S9ZPT2_9BILA</name>
<keyword evidence="2" id="KW-1185">Reference proteome</keyword>
<accession>A0A8S9ZPT2</accession>
<reference evidence="1" key="1">
    <citation type="journal article" date="2020" name="Ecol. Evol.">
        <title>Genome structure and content of the rice root-knot nematode (Meloidogyne graminicola).</title>
        <authorList>
            <person name="Phan N.T."/>
            <person name="Danchin E.G.J."/>
            <person name="Klopp C."/>
            <person name="Perfus-Barbeoch L."/>
            <person name="Kozlowski D.K."/>
            <person name="Koutsovoulos G.D."/>
            <person name="Lopez-Roques C."/>
            <person name="Bouchez O."/>
            <person name="Zahm M."/>
            <person name="Besnard G."/>
            <person name="Bellafiore S."/>
        </authorList>
    </citation>
    <scope>NUCLEOTIDE SEQUENCE</scope>
    <source>
        <strain evidence="1">VN-18</strain>
    </source>
</reference>
<dbReference type="OrthoDB" id="5895104at2759"/>
<protein>
    <submittedName>
        <fullName evidence="1">Uncharacterized protein</fullName>
    </submittedName>
</protein>
<gene>
    <name evidence="1" type="ORF">Mgra_00005386</name>
</gene>
<dbReference type="AlphaFoldDB" id="A0A8S9ZPT2"/>
<organism evidence="1 2">
    <name type="scientific">Meloidogyne graminicola</name>
    <dbReference type="NCBI Taxonomy" id="189291"/>
    <lineage>
        <taxon>Eukaryota</taxon>
        <taxon>Metazoa</taxon>
        <taxon>Ecdysozoa</taxon>
        <taxon>Nematoda</taxon>
        <taxon>Chromadorea</taxon>
        <taxon>Rhabditida</taxon>
        <taxon>Tylenchina</taxon>
        <taxon>Tylenchomorpha</taxon>
        <taxon>Tylenchoidea</taxon>
        <taxon>Meloidogynidae</taxon>
        <taxon>Meloidogyninae</taxon>
        <taxon>Meloidogyne</taxon>
    </lineage>
</organism>
<proteinExistence type="predicted"/>
<dbReference type="Proteomes" id="UP000605970">
    <property type="component" value="Unassembled WGS sequence"/>
</dbReference>
<comment type="caution">
    <text evidence="1">The sequence shown here is derived from an EMBL/GenBank/DDBJ whole genome shotgun (WGS) entry which is preliminary data.</text>
</comment>
<evidence type="ECO:0000313" key="1">
    <source>
        <dbReference type="EMBL" id="KAF7635271.1"/>
    </source>
</evidence>
<sequence length="205" mass="23543">MNDLVLCLGVGNIDNKVSYVHLLRMEDPLSVLTRRSQKDDEFSIGKWYREESGQPRSYKYINNIVPTKVIRHIDINCSGKTTIELVLPVFFAPDLSGMEVFGHTPVMKNQNYLGVPICPFFGLDGNEIISPVKWSYGFCSYSDQLYALKINLSYAVGEPPEWTPQNVGIIKPWNYEEVILLSHVFALPREMKELWLNRLHVHGRI</sequence>